<accession>A0A0D0D2I5</accession>
<name>A0A0D0D2I5_9AGAM</name>
<reference evidence="2" key="2">
    <citation type="submission" date="2015-01" db="EMBL/GenBank/DDBJ databases">
        <title>Evolutionary Origins and Diversification of the Mycorrhizal Mutualists.</title>
        <authorList>
            <consortium name="DOE Joint Genome Institute"/>
            <consortium name="Mycorrhizal Genomics Consortium"/>
            <person name="Kohler A."/>
            <person name="Kuo A."/>
            <person name="Nagy L.G."/>
            <person name="Floudas D."/>
            <person name="Copeland A."/>
            <person name="Barry K.W."/>
            <person name="Cichocki N."/>
            <person name="Veneault-Fourrey C."/>
            <person name="LaButti K."/>
            <person name="Lindquist E.A."/>
            <person name="Lipzen A."/>
            <person name="Lundell T."/>
            <person name="Morin E."/>
            <person name="Murat C."/>
            <person name="Riley R."/>
            <person name="Ohm R."/>
            <person name="Sun H."/>
            <person name="Tunlid A."/>
            <person name="Henrissat B."/>
            <person name="Grigoriev I.V."/>
            <person name="Hibbett D.S."/>
            <person name="Martin F."/>
        </authorList>
    </citation>
    <scope>NUCLEOTIDE SEQUENCE [LARGE SCALE GENOMIC DNA]</scope>
    <source>
        <strain evidence="2">Ve08.2h10</strain>
    </source>
</reference>
<protein>
    <submittedName>
        <fullName evidence="1">Uncharacterized protein</fullName>
    </submittedName>
</protein>
<evidence type="ECO:0000313" key="1">
    <source>
        <dbReference type="EMBL" id="KIK82263.1"/>
    </source>
</evidence>
<evidence type="ECO:0000313" key="2">
    <source>
        <dbReference type="Proteomes" id="UP000054538"/>
    </source>
</evidence>
<gene>
    <name evidence="1" type="ORF">PAXRUDRAFT_154113</name>
</gene>
<dbReference type="OrthoDB" id="3233403at2759"/>
<dbReference type="AlphaFoldDB" id="A0A0D0D2I5"/>
<organism evidence="1 2">
    <name type="scientific">Paxillus rubicundulus Ve08.2h10</name>
    <dbReference type="NCBI Taxonomy" id="930991"/>
    <lineage>
        <taxon>Eukaryota</taxon>
        <taxon>Fungi</taxon>
        <taxon>Dikarya</taxon>
        <taxon>Basidiomycota</taxon>
        <taxon>Agaricomycotina</taxon>
        <taxon>Agaricomycetes</taxon>
        <taxon>Agaricomycetidae</taxon>
        <taxon>Boletales</taxon>
        <taxon>Paxilineae</taxon>
        <taxon>Paxillaceae</taxon>
        <taxon>Paxillus</taxon>
    </lineage>
</organism>
<dbReference type="EMBL" id="KN825650">
    <property type="protein sequence ID" value="KIK82263.1"/>
    <property type="molecule type" value="Genomic_DNA"/>
</dbReference>
<reference evidence="1 2" key="1">
    <citation type="submission" date="2014-04" db="EMBL/GenBank/DDBJ databases">
        <authorList>
            <consortium name="DOE Joint Genome Institute"/>
            <person name="Kuo A."/>
            <person name="Kohler A."/>
            <person name="Jargeat P."/>
            <person name="Nagy L.G."/>
            <person name="Floudas D."/>
            <person name="Copeland A."/>
            <person name="Barry K.W."/>
            <person name="Cichocki N."/>
            <person name="Veneault-Fourrey C."/>
            <person name="LaButti K."/>
            <person name="Lindquist E.A."/>
            <person name="Lipzen A."/>
            <person name="Lundell T."/>
            <person name="Morin E."/>
            <person name="Murat C."/>
            <person name="Sun H."/>
            <person name="Tunlid A."/>
            <person name="Henrissat B."/>
            <person name="Grigoriev I.V."/>
            <person name="Hibbett D.S."/>
            <person name="Martin F."/>
            <person name="Nordberg H.P."/>
            <person name="Cantor M.N."/>
            <person name="Hua S.X."/>
        </authorList>
    </citation>
    <scope>NUCLEOTIDE SEQUENCE [LARGE SCALE GENOMIC DNA]</scope>
    <source>
        <strain evidence="1 2">Ve08.2h10</strain>
    </source>
</reference>
<dbReference type="Proteomes" id="UP000054538">
    <property type="component" value="Unassembled WGS sequence"/>
</dbReference>
<dbReference type="InParanoid" id="A0A0D0D2I5"/>
<dbReference type="HOGENOM" id="CLU_1503938_0_0_1"/>
<keyword evidence="2" id="KW-1185">Reference proteome</keyword>
<sequence>MLILPFTPLSPITLIFPLSDSNNDSVDHTTAVHLVLNGINAHADEIAHAQVLHCPSEPVMKASQLHFHQRVRVNPNTFDDILDQITDHPIFSNQSHSHQHLVAIQLTIFLNCAGHYGNAISPKYGAQWDGASTGLVINYTYYVMVAMLDQHDTFMQFSALESEDVAIAHAYTQERAFLS</sequence>
<proteinExistence type="predicted"/>